<protein>
    <recommendedName>
        <fullName evidence="1">non-specific serine/threonine protein kinase</fullName>
        <ecNumber evidence="1">2.7.11.1</ecNumber>
    </recommendedName>
</protein>
<dbReference type="GO" id="GO:0050684">
    <property type="term" value="P:regulation of mRNA processing"/>
    <property type="evidence" value="ECO:0007669"/>
    <property type="project" value="TreeGrafter"/>
</dbReference>
<keyword evidence="5" id="KW-0418">Kinase</keyword>
<dbReference type="InterPro" id="IPR051334">
    <property type="entry name" value="SRPK"/>
</dbReference>
<dbReference type="GO" id="GO:0004674">
    <property type="term" value="F:protein serine/threonine kinase activity"/>
    <property type="evidence" value="ECO:0007669"/>
    <property type="project" value="UniProtKB-KW"/>
</dbReference>
<evidence type="ECO:0000256" key="5">
    <source>
        <dbReference type="ARBA" id="ARBA00022777"/>
    </source>
</evidence>
<dbReference type="GO" id="GO:0000245">
    <property type="term" value="P:spliceosomal complex assembly"/>
    <property type="evidence" value="ECO:0007669"/>
    <property type="project" value="TreeGrafter"/>
</dbReference>
<proteinExistence type="predicted"/>
<dbReference type="EC" id="2.7.11.1" evidence="1"/>
<dbReference type="PANTHER" id="PTHR47634">
    <property type="entry name" value="PROTEIN KINASE DOMAIN-CONTAINING PROTEIN-RELATED"/>
    <property type="match status" value="1"/>
</dbReference>
<feature type="domain" description="Protein kinase" evidence="11">
    <location>
        <begin position="146"/>
        <end position="852"/>
    </location>
</feature>
<dbReference type="InterPro" id="IPR000719">
    <property type="entry name" value="Prot_kinase_dom"/>
</dbReference>
<dbReference type="AlphaFoldDB" id="A0AAV1V618"/>
<evidence type="ECO:0000256" key="9">
    <source>
        <dbReference type="PROSITE-ProRule" id="PRU10141"/>
    </source>
</evidence>
<feature type="binding site" evidence="9">
    <location>
        <position position="175"/>
    </location>
    <ligand>
        <name>ATP</name>
        <dbReference type="ChEBI" id="CHEBI:30616"/>
    </ligand>
</feature>
<evidence type="ECO:0000313" key="14">
    <source>
        <dbReference type="Proteomes" id="UP001162060"/>
    </source>
</evidence>
<dbReference type="InterPro" id="IPR008271">
    <property type="entry name" value="Ser/Thr_kinase_AS"/>
</dbReference>
<dbReference type="Proteomes" id="UP001162060">
    <property type="component" value="Unassembled WGS sequence"/>
</dbReference>
<evidence type="ECO:0000259" key="11">
    <source>
        <dbReference type="PROSITE" id="PS50011"/>
    </source>
</evidence>
<dbReference type="PANTHER" id="PTHR47634:SF9">
    <property type="entry name" value="PROTEIN KINASE DOMAIN-CONTAINING PROTEIN-RELATED"/>
    <property type="match status" value="1"/>
</dbReference>
<comment type="catalytic activity">
    <reaction evidence="8">
        <text>L-seryl-[protein] + ATP = O-phospho-L-seryl-[protein] + ADP + H(+)</text>
        <dbReference type="Rhea" id="RHEA:17989"/>
        <dbReference type="Rhea" id="RHEA-COMP:9863"/>
        <dbReference type="Rhea" id="RHEA-COMP:11604"/>
        <dbReference type="ChEBI" id="CHEBI:15378"/>
        <dbReference type="ChEBI" id="CHEBI:29999"/>
        <dbReference type="ChEBI" id="CHEBI:30616"/>
        <dbReference type="ChEBI" id="CHEBI:83421"/>
        <dbReference type="ChEBI" id="CHEBI:456216"/>
        <dbReference type="EC" id="2.7.11.1"/>
    </reaction>
</comment>
<evidence type="ECO:0000256" key="8">
    <source>
        <dbReference type="ARBA" id="ARBA00048679"/>
    </source>
</evidence>
<dbReference type="Gene3D" id="1.10.510.10">
    <property type="entry name" value="Transferase(Phosphotransferase) domain 1"/>
    <property type="match status" value="2"/>
</dbReference>
<organism evidence="13 14">
    <name type="scientific">Peronospora matthiolae</name>
    <dbReference type="NCBI Taxonomy" id="2874970"/>
    <lineage>
        <taxon>Eukaryota</taxon>
        <taxon>Sar</taxon>
        <taxon>Stramenopiles</taxon>
        <taxon>Oomycota</taxon>
        <taxon>Peronosporomycetes</taxon>
        <taxon>Peronosporales</taxon>
        <taxon>Peronosporaceae</taxon>
        <taxon>Peronospora</taxon>
    </lineage>
</organism>
<dbReference type="EMBL" id="CAKLBY020000003">
    <property type="protein sequence ID" value="CAK7892177.1"/>
    <property type="molecule type" value="Genomic_DNA"/>
</dbReference>
<feature type="region of interest" description="Disordered" evidence="10">
    <location>
        <begin position="330"/>
        <end position="408"/>
    </location>
</feature>
<accession>A0AAV1V618</accession>
<evidence type="ECO:0000256" key="10">
    <source>
        <dbReference type="SAM" id="MobiDB-lite"/>
    </source>
</evidence>
<comment type="caution">
    <text evidence="13">The sequence shown here is derived from an EMBL/GenBank/DDBJ whole genome shotgun (WGS) entry which is preliminary data.</text>
</comment>
<dbReference type="PROSITE" id="PS00107">
    <property type="entry name" value="PROTEIN_KINASE_ATP"/>
    <property type="match status" value="1"/>
</dbReference>
<evidence type="ECO:0000256" key="6">
    <source>
        <dbReference type="ARBA" id="ARBA00022840"/>
    </source>
</evidence>
<dbReference type="PROSITE" id="PS00108">
    <property type="entry name" value="PROTEIN_KINASE_ST"/>
    <property type="match status" value="1"/>
</dbReference>
<dbReference type="EMBL" id="CAKLBY020000264">
    <property type="protein sequence ID" value="CAK7941448.1"/>
    <property type="molecule type" value="Genomic_DNA"/>
</dbReference>
<feature type="compositionally biased region" description="Polar residues" evidence="10">
    <location>
        <begin position="393"/>
        <end position="408"/>
    </location>
</feature>
<keyword evidence="2" id="KW-0723">Serine/threonine-protein kinase</keyword>
<evidence type="ECO:0000256" key="2">
    <source>
        <dbReference type="ARBA" id="ARBA00022527"/>
    </source>
</evidence>
<reference evidence="13" key="1">
    <citation type="submission" date="2024-01" db="EMBL/GenBank/DDBJ databases">
        <authorList>
            <person name="Webb A."/>
        </authorList>
    </citation>
    <scope>NUCLEOTIDE SEQUENCE</scope>
    <source>
        <strain evidence="13">Pm1</strain>
    </source>
</reference>
<dbReference type="GO" id="GO:0005524">
    <property type="term" value="F:ATP binding"/>
    <property type="evidence" value="ECO:0007669"/>
    <property type="project" value="UniProtKB-UniRule"/>
</dbReference>
<dbReference type="FunFam" id="1.10.510.10:FF:000339">
    <property type="entry name" value="Serine/threonine-protein kinase SRPK-like protein"/>
    <property type="match status" value="1"/>
</dbReference>
<feature type="compositionally biased region" description="Polar residues" evidence="10">
    <location>
        <begin position="73"/>
        <end position="94"/>
    </location>
</feature>
<dbReference type="SMART" id="SM00220">
    <property type="entry name" value="S_TKc"/>
    <property type="match status" value="1"/>
</dbReference>
<feature type="compositionally biased region" description="Polar residues" evidence="10">
    <location>
        <begin position="1"/>
        <end position="22"/>
    </location>
</feature>
<feature type="region of interest" description="Disordered" evidence="10">
    <location>
        <begin position="1"/>
        <end position="132"/>
    </location>
</feature>
<keyword evidence="3" id="KW-0808">Transferase</keyword>
<dbReference type="InterPro" id="IPR011009">
    <property type="entry name" value="Kinase-like_dom_sf"/>
</dbReference>
<gene>
    <name evidence="13" type="ORF">PM001_LOCUS26598</name>
    <name evidence="12" type="ORF">PM001_LOCUS349</name>
</gene>
<evidence type="ECO:0000313" key="13">
    <source>
        <dbReference type="EMBL" id="CAK7941448.1"/>
    </source>
</evidence>
<evidence type="ECO:0000256" key="3">
    <source>
        <dbReference type="ARBA" id="ARBA00022679"/>
    </source>
</evidence>
<dbReference type="PROSITE" id="PS50011">
    <property type="entry name" value="PROTEIN_KINASE_DOM"/>
    <property type="match status" value="1"/>
</dbReference>
<dbReference type="Pfam" id="PF00069">
    <property type="entry name" value="Pkinase"/>
    <property type="match status" value="2"/>
</dbReference>
<keyword evidence="4 9" id="KW-0547">Nucleotide-binding</keyword>
<feature type="compositionally biased region" description="Acidic residues" evidence="10">
    <location>
        <begin position="108"/>
        <end position="125"/>
    </location>
</feature>
<dbReference type="SUPFAM" id="SSF56112">
    <property type="entry name" value="Protein kinase-like (PK-like)"/>
    <property type="match status" value="1"/>
</dbReference>
<feature type="compositionally biased region" description="Basic residues" evidence="10">
    <location>
        <begin position="29"/>
        <end position="41"/>
    </location>
</feature>
<evidence type="ECO:0000256" key="4">
    <source>
        <dbReference type="ARBA" id="ARBA00022741"/>
    </source>
</evidence>
<comment type="catalytic activity">
    <reaction evidence="7">
        <text>L-threonyl-[protein] + ATP = O-phospho-L-threonyl-[protein] + ADP + H(+)</text>
        <dbReference type="Rhea" id="RHEA:46608"/>
        <dbReference type="Rhea" id="RHEA-COMP:11060"/>
        <dbReference type="Rhea" id="RHEA-COMP:11605"/>
        <dbReference type="ChEBI" id="CHEBI:15378"/>
        <dbReference type="ChEBI" id="CHEBI:30013"/>
        <dbReference type="ChEBI" id="CHEBI:30616"/>
        <dbReference type="ChEBI" id="CHEBI:61977"/>
        <dbReference type="ChEBI" id="CHEBI:456216"/>
        <dbReference type="EC" id="2.7.11.1"/>
    </reaction>
</comment>
<dbReference type="Gene3D" id="3.30.200.20">
    <property type="entry name" value="Phosphorylase Kinase, domain 1"/>
    <property type="match status" value="1"/>
</dbReference>
<sequence>MDASAVKSTAANEKPASMTTENGPVLVAKKTRHRKKKKRHGAAAAAAAGPEATGSSSLEKVLAETASGPLHSVNGSTSAAPRSFSPCSGSSIEKFSSGDDEEGRKDEVEDVEEDEYSSESEDEGESGYKPGGYHRVEVGEVYNSRFQVLEKLGWGHFSTVWKCVDRQTGATVALKVQKSARHYTDAARDEIELLECTVRAAKATQTESTIGQQEVIKVVCLIDSFEHKGPNGLHVCMVFEMMGDNLLTLIKYYNYRGVPLQLVRRLTRDMMEGLAFLHGKCEIIHTDLKPENVLLTHHIPQLPKIRKSQWDEFRATRLARYGKSADMFRNEDKSTGKVSNRTVASAASSAEVSKEEKKRLKNRLKKKRQKQRKQCGKNERGPSTDADTAGNKMGSTARPSLSPSDASVDSLRSSLSQLAFSASIDNTSPTDETFKSNFAGHAVDCISDSTNVTRVWCRQVGQLGDEEERDWVHMPPEFAARAMLLLPEGRVAGSKRKEREFTIALAAESTQSPNECASDHGKDDEVLETSFVLRYLDHVDDDVIKSIRGQVLGLCGRSVSPKSVSTTGVTYRVWRLEFDARYTHAVLYFLERRIEGLRFLNLAPSSGFALPGFFLPKPLGDQDVKRVVEDEDTGHCDSAADVIIQGINLASLAGSFENVLEIVPLRQRLGRWALRLNNIAHGELFDVMKLDAKICDLGNACWTTKHFTDDIQTRQYRCPEVILGKRYDTSADIWSMACFVFELLTGDLLFDPKNGRSFNRDEDHLAQMMELLGRMPKSFTGSRQSSRDFFNRKGDLKRIRNLKYWSLQQVLIEKYHFSRVDAECLASFLSPMLRYEPSKRATASECLAHPWLTHVDDVVGKNE</sequence>
<evidence type="ECO:0000256" key="1">
    <source>
        <dbReference type="ARBA" id="ARBA00012513"/>
    </source>
</evidence>
<evidence type="ECO:0000256" key="7">
    <source>
        <dbReference type="ARBA" id="ARBA00047899"/>
    </source>
</evidence>
<dbReference type="InterPro" id="IPR017441">
    <property type="entry name" value="Protein_kinase_ATP_BS"/>
</dbReference>
<keyword evidence="6 9" id="KW-0067">ATP-binding</keyword>
<feature type="compositionally biased region" description="Basic residues" evidence="10">
    <location>
        <begin position="359"/>
        <end position="375"/>
    </location>
</feature>
<evidence type="ECO:0000313" key="12">
    <source>
        <dbReference type="EMBL" id="CAK7892177.1"/>
    </source>
</evidence>
<name>A0AAV1V618_9STRA</name>